<dbReference type="InterPro" id="IPR002052">
    <property type="entry name" value="DNA_methylase_N6_adenine_CS"/>
</dbReference>
<keyword evidence="2 6" id="KW-0489">Methyltransferase</keyword>
<dbReference type="EMBL" id="QWKH01000052">
    <property type="protein sequence ID" value="NBI34875.1"/>
    <property type="molecule type" value="Genomic_DNA"/>
</dbReference>
<dbReference type="PROSITE" id="PS00092">
    <property type="entry name" value="N6_MTASE"/>
    <property type="match status" value="1"/>
</dbReference>
<feature type="domain" description="DNA methylase N-4/N-6" evidence="5">
    <location>
        <begin position="102"/>
        <end position="352"/>
    </location>
</feature>
<dbReference type="InterPro" id="IPR029063">
    <property type="entry name" value="SAM-dependent_MTases_sf"/>
</dbReference>
<dbReference type="SUPFAM" id="SSF53335">
    <property type="entry name" value="S-adenosyl-L-methionine-dependent methyltransferases"/>
    <property type="match status" value="1"/>
</dbReference>
<evidence type="ECO:0000313" key="6">
    <source>
        <dbReference type="EMBL" id="NBI34875.1"/>
    </source>
</evidence>
<proteinExistence type="inferred from homology"/>
<protein>
    <recommendedName>
        <fullName evidence="4">Methyltransferase</fullName>
        <ecNumber evidence="4">2.1.1.-</ecNumber>
    </recommendedName>
</protein>
<dbReference type="PRINTS" id="PR00508">
    <property type="entry name" value="S21N4MTFRASE"/>
</dbReference>
<dbReference type="InterPro" id="IPR002941">
    <property type="entry name" value="DNA_methylase_N4/N6"/>
</dbReference>
<dbReference type="InterPro" id="IPR001091">
    <property type="entry name" value="RM_Methyltransferase"/>
</dbReference>
<dbReference type="GO" id="GO:0008170">
    <property type="term" value="F:N-methyltransferase activity"/>
    <property type="evidence" value="ECO:0007669"/>
    <property type="project" value="InterPro"/>
</dbReference>
<keyword evidence="3 6" id="KW-0808">Transferase</keyword>
<evidence type="ECO:0000259" key="5">
    <source>
        <dbReference type="Pfam" id="PF01555"/>
    </source>
</evidence>
<comment type="caution">
    <text evidence="6">The sequence shown here is derived from an EMBL/GenBank/DDBJ whole genome shotgun (WGS) entry which is preliminary data.</text>
</comment>
<dbReference type="EC" id="2.1.1.-" evidence="4"/>
<dbReference type="Pfam" id="PF01555">
    <property type="entry name" value="N6_N4_Mtase"/>
    <property type="match status" value="1"/>
</dbReference>
<dbReference type="GO" id="GO:0003677">
    <property type="term" value="F:DNA binding"/>
    <property type="evidence" value="ECO:0007669"/>
    <property type="project" value="InterPro"/>
</dbReference>
<evidence type="ECO:0000256" key="3">
    <source>
        <dbReference type="ARBA" id="ARBA00022679"/>
    </source>
</evidence>
<evidence type="ECO:0000256" key="4">
    <source>
        <dbReference type="RuleBase" id="RU362026"/>
    </source>
</evidence>
<gene>
    <name evidence="6" type="ORF">D1639_07495</name>
</gene>
<reference evidence="6" key="1">
    <citation type="submission" date="2018-08" db="EMBL/GenBank/DDBJ databases">
        <title>Murine metabolic-syndrome-specific gut microbial biobank.</title>
        <authorList>
            <person name="Liu C."/>
        </authorList>
    </citation>
    <scope>NUCLEOTIDE SEQUENCE [LARGE SCALE GENOMIC DNA]</scope>
    <source>
        <strain evidence="6">Z82</strain>
    </source>
</reference>
<name>A0A7C9JR15_9BACT</name>
<dbReference type="GO" id="GO:0032259">
    <property type="term" value="P:methylation"/>
    <property type="evidence" value="ECO:0007669"/>
    <property type="project" value="UniProtKB-KW"/>
</dbReference>
<organism evidence="6">
    <name type="scientific">Muribaculaceae bacterium Z82</name>
    <dbReference type="NCBI Taxonomy" id="2304548"/>
    <lineage>
        <taxon>Bacteria</taxon>
        <taxon>Pseudomonadati</taxon>
        <taxon>Bacteroidota</taxon>
        <taxon>Bacteroidia</taxon>
        <taxon>Bacteroidales</taxon>
        <taxon>Muribaculaceae</taxon>
    </lineage>
</organism>
<dbReference type="AlphaFoldDB" id="A0A7C9JR15"/>
<comment type="similarity">
    <text evidence="1 4">Belongs to the N(4)/N(6)-methyltransferase family.</text>
</comment>
<evidence type="ECO:0000256" key="1">
    <source>
        <dbReference type="ARBA" id="ARBA00006594"/>
    </source>
</evidence>
<evidence type="ECO:0000256" key="2">
    <source>
        <dbReference type="ARBA" id="ARBA00022603"/>
    </source>
</evidence>
<sequence>MAEAIKEDIVKILRENENPLSVKEISLLLQKEKGGSVCPSTVRSSLLHNSAKDGSCIVRVSRGQYCYGFVGRDDRDVWTWRSQTVVNDDCLHWLREQPPSSIHAIVTDPPYGVVEYREDQQAKLRSGRGGVWRQPPSFDGHRRSPLPRFTTLNGSDKEDIFAFFEALSVELLRVAVPGANLIMASNPLVVHIVSSALEKGGWEPRGQLIRLVQTMRGGDRPKGHEAEYSMVSVMPRSQWEPWIVMRKPLDGTVARNLVKWGTGGFRRISEDSPFGDVIKSSPTSRKEKQIAPHPSLKPQKLMRDLVSASLPLGRGVLLDPFCGGGSTVAAAEASGITSIGIERDKYYFDLAADAIPKLARL</sequence>
<accession>A0A7C9JR15</accession>
<dbReference type="Gene3D" id="3.40.50.150">
    <property type="entry name" value="Vaccinia Virus protein VP39"/>
    <property type="match status" value="1"/>
</dbReference>